<feature type="signal peptide" evidence="1">
    <location>
        <begin position="1"/>
        <end position="16"/>
    </location>
</feature>
<dbReference type="Proteomes" id="UP000295210">
    <property type="component" value="Unassembled WGS sequence"/>
</dbReference>
<dbReference type="PANTHER" id="PTHR43283">
    <property type="entry name" value="BETA-LACTAMASE-RELATED"/>
    <property type="match status" value="1"/>
</dbReference>
<dbReference type="Gene3D" id="3.40.710.10">
    <property type="entry name" value="DD-peptidase/beta-lactamase superfamily"/>
    <property type="match status" value="1"/>
</dbReference>
<gene>
    <name evidence="3" type="ORF">C7378_2839</name>
</gene>
<proteinExistence type="predicted"/>
<evidence type="ECO:0000313" key="3">
    <source>
        <dbReference type="EMBL" id="TCK71559.1"/>
    </source>
</evidence>
<reference evidence="3 4" key="1">
    <citation type="submission" date="2019-03" db="EMBL/GenBank/DDBJ databases">
        <title>Genomic Encyclopedia of Type Strains, Phase IV (KMG-IV): sequencing the most valuable type-strain genomes for metagenomic binning, comparative biology and taxonomic classification.</title>
        <authorList>
            <person name="Goeker M."/>
        </authorList>
    </citation>
    <scope>NUCLEOTIDE SEQUENCE [LARGE SCALE GENOMIC DNA]</scope>
    <source>
        <strain evidence="3 4">DSM 103428</strain>
    </source>
</reference>
<feature type="domain" description="Beta-lactamase-related" evidence="2">
    <location>
        <begin position="40"/>
        <end position="369"/>
    </location>
</feature>
<protein>
    <submittedName>
        <fullName evidence="3">CubicO group peptidase (Beta-lactamase class C family)</fullName>
    </submittedName>
</protein>
<keyword evidence="4" id="KW-1185">Reference proteome</keyword>
<dbReference type="EMBL" id="SMGK01000005">
    <property type="protein sequence ID" value="TCK71559.1"/>
    <property type="molecule type" value="Genomic_DNA"/>
</dbReference>
<dbReference type="InterPro" id="IPR001466">
    <property type="entry name" value="Beta-lactam-related"/>
</dbReference>
<dbReference type="Pfam" id="PF00144">
    <property type="entry name" value="Beta-lactamase"/>
    <property type="match status" value="1"/>
</dbReference>
<dbReference type="OrthoDB" id="846150at2"/>
<sequence length="392" mass="44743">MPRLCLPMLLVLSVFAAVPCPAQGPLANAPAIRCFYESGLRRNGIIGSSLVLIRGGQVVFRENYGLQRRSPDQLVEDSTTYHWASITKTFTGIAIMQLRDRGLLSLDDPLIKYIPELAQVHDPYGPIAKVTIRHVMSHSGGFRDPTWPWRDQDWQPFEPTEWSQLVAMMPYTNVAFPPGSRFSYSNLGVIFLGEIIERLSGDSYETYMEKNVLRPLGMDHSYFDRSPYFLLPYRSHSWDLKDGRLTEDPFDFNTGITRSNGGLNAPMPDMLEYLAFLLGDPAHEEEYSVVLKRSSLEEMWKPCLPVIPDDDFQSRPGAKDFVTTSFFVHNDGGLRLIGHAGWQNGFRSHFYIDPATRSAYIVAYNTDALDTAQNTRNFDFELRDYLIDHFFR</sequence>
<name>A0A4R1L5L9_9BACT</name>
<evidence type="ECO:0000256" key="1">
    <source>
        <dbReference type="SAM" id="SignalP"/>
    </source>
</evidence>
<dbReference type="RefSeq" id="WP_131998030.1">
    <property type="nucleotide sequence ID" value="NZ_SMGK01000005.1"/>
</dbReference>
<dbReference type="AlphaFoldDB" id="A0A4R1L5L9"/>
<evidence type="ECO:0000259" key="2">
    <source>
        <dbReference type="Pfam" id="PF00144"/>
    </source>
</evidence>
<dbReference type="InterPro" id="IPR050789">
    <property type="entry name" value="Diverse_Enzym_Activities"/>
</dbReference>
<evidence type="ECO:0000313" key="4">
    <source>
        <dbReference type="Proteomes" id="UP000295210"/>
    </source>
</evidence>
<dbReference type="InterPro" id="IPR012338">
    <property type="entry name" value="Beta-lactam/transpept-like"/>
</dbReference>
<organism evidence="3 4">
    <name type="scientific">Acidipila rosea</name>
    <dbReference type="NCBI Taxonomy" id="768535"/>
    <lineage>
        <taxon>Bacteria</taxon>
        <taxon>Pseudomonadati</taxon>
        <taxon>Acidobacteriota</taxon>
        <taxon>Terriglobia</taxon>
        <taxon>Terriglobales</taxon>
        <taxon>Acidobacteriaceae</taxon>
        <taxon>Acidipila</taxon>
    </lineage>
</organism>
<dbReference type="SUPFAM" id="SSF56601">
    <property type="entry name" value="beta-lactamase/transpeptidase-like"/>
    <property type="match status" value="1"/>
</dbReference>
<comment type="caution">
    <text evidence="3">The sequence shown here is derived from an EMBL/GenBank/DDBJ whole genome shotgun (WGS) entry which is preliminary data.</text>
</comment>
<feature type="chain" id="PRO_5021003129" evidence="1">
    <location>
        <begin position="17"/>
        <end position="392"/>
    </location>
</feature>
<keyword evidence="1" id="KW-0732">Signal</keyword>
<accession>A0A4R1L5L9</accession>